<protein>
    <submittedName>
        <fullName evidence="7">L-arabinose transport system permease protein AraH</fullName>
    </submittedName>
</protein>
<sequence>MISLARPTLDGHRRAALLRHISPSALVLLALLVAICVISPLYRTPAGMMAFLQRAAPLIVLTCGQAFVLITGGFDLSIGSLITLAVIGSAMIANGDPALTWQAIALVYVIGIAVGLLNGLVVARLKVPSIIASLGTLLSVKGAAMMWSGGAPSGYLPPNFRYLGRGVLRGLPGIQTLPIAVIVLAVVVALCGWLLHRTNFGRLVVMIGDNPNAAELAGAPVRSVRVAAFVLSALSAVTAGILLGGFSGVSVDAGTGFELQAIAAAVVGGVVLLGGSGSIAGATIGALTLYALFTLLNLVGFPEPLRVAVQGLILIGAAAVSARRHARRI</sequence>
<dbReference type="PANTHER" id="PTHR32196">
    <property type="entry name" value="ABC TRANSPORTER PERMEASE PROTEIN YPHD-RELATED-RELATED"/>
    <property type="match status" value="1"/>
</dbReference>
<keyword evidence="2" id="KW-1003">Cell membrane</keyword>
<accession>A0A6S7C5R3</accession>
<organism evidence="7 8">
    <name type="scientific">Pararobbsia alpina</name>
    <dbReference type="NCBI Taxonomy" id="621374"/>
    <lineage>
        <taxon>Bacteria</taxon>
        <taxon>Pseudomonadati</taxon>
        <taxon>Pseudomonadota</taxon>
        <taxon>Betaproteobacteria</taxon>
        <taxon>Burkholderiales</taxon>
        <taxon>Burkholderiaceae</taxon>
        <taxon>Pararobbsia</taxon>
    </lineage>
</organism>
<feature type="transmembrane region" description="Helical" evidence="6">
    <location>
        <begin position="99"/>
        <end position="123"/>
    </location>
</feature>
<feature type="transmembrane region" description="Helical" evidence="6">
    <location>
        <begin position="280"/>
        <end position="299"/>
    </location>
</feature>
<evidence type="ECO:0000256" key="5">
    <source>
        <dbReference type="ARBA" id="ARBA00023136"/>
    </source>
</evidence>
<dbReference type="EMBL" id="CADIKM010000004">
    <property type="protein sequence ID" value="CAB3781844.1"/>
    <property type="molecule type" value="Genomic_DNA"/>
</dbReference>
<feature type="transmembrane region" description="Helical" evidence="6">
    <location>
        <begin position="21"/>
        <end position="42"/>
    </location>
</feature>
<keyword evidence="3 6" id="KW-0812">Transmembrane</keyword>
<comment type="subcellular location">
    <subcellularLocation>
        <location evidence="1">Cell membrane</location>
        <topology evidence="1">Multi-pass membrane protein</topology>
    </subcellularLocation>
</comment>
<dbReference type="Proteomes" id="UP000494115">
    <property type="component" value="Unassembled WGS sequence"/>
</dbReference>
<feature type="transmembrane region" description="Helical" evidence="6">
    <location>
        <begin position="130"/>
        <end position="150"/>
    </location>
</feature>
<dbReference type="CDD" id="cd06579">
    <property type="entry name" value="TM_PBP1_transp_AraH_like"/>
    <property type="match status" value="1"/>
</dbReference>
<name>A0A6S7C5R3_9BURK</name>
<evidence type="ECO:0000256" key="1">
    <source>
        <dbReference type="ARBA" id="ARBA00004651"/>
    </source>
</evidence>
<keyword evidence="8" id="KW-1185">Reference proteome</keyword>
<reference evidence="7 8" key="1">
    <citation type="submission" date="2020-04" db="EMBL/GenBank/DDBJ databases">
        <authorList>
            <person name="De Canck E."/>
        </authorList>
    </citation>
    <scope>NUCLEOTIDE SEQUENCE [LARGE SCALE GENOMIC DNA]</scope>
    <source>
        <strain evidence="7 8">LMG 28138</strain>
    </source>
</reference>
<dbReference type="AlphaFoldDB" id="A0A6S7C5R3"/>
<evidence type="ECO:0000256" key="4">
    <source>
        <dbReference type="ARBA" id="ARBA00022989"/>
    </source>
</evidence>
<evidence type="ECO:0000256" key="6">
    <source>
        <dbReference type="SAM" id="Phobius"/>
    </source>
</evidence>
<keyword evidence="5 6" id="KW-0472">Membrane</keyword>
<proteinExistence type="predicted"/>
<feature type="transmembrane region" description="Helical" evidence="6">
    <location>
        <begin position="170"/>
        <end position="195"/>
    </location>
</feature>
<evidence type="ECO:0000313" key="7">
    <source>
        <dbReference type="EMBL" id="CAB3781844.1"/>
    </source>
</evidence>
<dbReference type="RefSeq" id="WP_175103984.1">
    <property type="nucleotide sequence ID" value="NZ_CADIKM010000004.1"/>
</dbReference>
<dbReference type="GO" id="GO:0022857">
    <property type="term" value="F:transmembrane transporter activity"/>
    <property type="evidence" value="ECO:0007669"/>
    <property type="project" value="InterPro"/>
</dbReference>
<gene>
    <name evidence="7" type="primary">araH_4</name>
    <name evidence="7" type="ORF">LMG28138_01362</name>
</gene>
<evidence type="ECO:0000313" key="8">
    <source>
        <dbReference type="Proteomes" id="UP000494115"/>
    </source>
</evidence>
<dbReference type="InterPro" id="IPR001851">
    <property type="entry name" value="ABC_transp_permease"/>
</dbReference>
<evidence type="ECO:0000256" key="3">
    <source>
        <dbReference type="ARBA" id="ARBA00022692"/>
    </source>
</evidence>
<dbReference type="Pfam" id="PF02653">
    <property type="entry name" value="BPD_transp_2"/>
    <property type="match status" value="1"/>
</dbReference>
<evidence type="ECO:0000256" key="2">
    <source>
        <dbReference type="ARBA" id="ARBA00022475"/>
    </source>
</evidence>
<feature type="transmembrane region" description="Helical" evidence="6">
    <location>
        <begin position="226"/>
        <end position="247"/>
    </location>
</feature>
<dbReference type="GO" id="GO:0005886">
    <property type="term" value="C:plasma membrane"/>
    <property type="evidence" value="ECO:0007669"/>
    <property type="project" value="UniProtKB-SubCell"/>
</dbReference>
<keyword evidence="4 6" id="KW-1133">Transmembrane helix</keyword>